<evidence type="ECO:0000259" key="1">
    <source>
        <dbReference type="Pfam" id="PF08241"/>
    </source>
</evidence>
<evidence type="ECO:0000313" key="2">
    <source>
        <dbReference type="EMBL" id="MBH8566851.1"/>
    </source>
</evidence>
<sequence>MIEISTPEINPDIIINKIREKIAKSLDNSRNMHQNSDPDKMIQFIHYIEALLRNAESRAYIRTKLPSKVNRFPLNFNPKISKLILKLFNFLFKDQREVNLNLITALKESVALNKKLINQIIDLNTQITDLNTQIYEQFSNVDSRFQVLDQRLNDTSISIQGIDENINIKDSSINNCLTDIQKRLGNVNSTLQGIDEHLVAVDEHLVTADNRVQEIDERYMKNDSYLKNDLIQQKRLITMFLEEAQKRLTEPFTQDQLHSFAKEKQHTLDAFYVAFEDQFRGSRVDILNRLKVYLPLIEEADIGKPDSPILDVGCGRGEWLELLRESGHTARGLDINRVMLEQCRARGLEVLEADVISYLQSLPDASLGAVTGFHIIEHLPFEVLLKLFNEATRVLKTGGLIIFETPNPDNVLVGSNTFYLDPTHRNPLPSSMIKFVAESFGLSRVSCIKLHDTAESRLTGSEVAERFSDYFYGPQDYAVVGFKP</sequence>
<dbReference type="PANTHER" id="PTHR43591">
    <property type="entry name" value="METHYLTRANSFERASE"/>
    <property type="match status" value="1"/>
</dbReference>
<evidence type="ECO:0000313" key="3">
    <source>
        <dbReference type="Proteomes" id="UP000632766"/>
    </source>
</evidence>
<dbReference type="CDD" id="cd02440">
    <property type="entry name" value="AdoMet_MTases"/>
    <property type="match status" value="1"/>
</dbReference>
<dbReference type="RefSeq" id="WP_198128590.1">
    <property type="nucleotide sequence ID" value="NZ_JAECZC010000105.1"/>
</dbReference>
<dbReference type="Pfam" id="PF08241">
    <property type="entry name" value="Methyltransf_11"/>
    <property type="match status" value="1"/>
</dbReference>
<dbReference type="GO" id="GO:0008757">
    <property type="term" value="F:S-adenosylmethionine-dependent methyltransferase activity"/>
    <property type="evidence" value="ECO:0007669"/>
    <property type="project" value="InterPro"/>
</dbReference>
<keyword evidence="2" id="KW-0489">Methyltransferase</keyword>
<dbReference type="AlphaFoldDB" id="A0A8J7LCW2"/>
<gene>
    <name evidence="2" type="ORF">I8748_32690</name>
</gene>
<keyword evidence="3" id="KW-1185">Reference proteome</keyword>
<dbReference type="SUPFAM" id="SSF53335">
    <property type="entry name" value="S-adenosyl-L-methionine-dependent methyltransferases"/>
    <property type="match status" value="1"/>
</dbReference>
<feature type="domain" description="Methyltransferase type 11" evidence="1">
    <location>
        <begin position="310"/>
        <end position="403"/>
    </location>
</feature>
<dbReference type="PANTHER" id="PTHR43591:SF110">
    <property type="entry name" value="RHODANESE DOMAIN-CONTAINING PROTEIN"/>
    <property type="match status" value="1"/>
</dbReference>
<dbReference type="Gene3D" id="3.40.50.150">
    <property type="entry name" value="Vaccinia Virus protein VP39"/>
    <property type="match status" value="1"/>
</dbReference>
<dbReference type="GO" id="GO:0032259">
    <property type="term" value="P:methylation"/>
    <property type="evidence" value="ECO:0007669"/>
    <property type="project" value="UniProtKB-KW"/>
</dbReference>
<protein>
    <submittedName>
        <fullName evidence="2">Methyltransferase domain-containing protein</fullName>
    </submittedName>
</protein>
<dbReference type="InterPro" id="IPR013216">
    <property type="entry name" value="Methyltransf_11"/>
</dbReference>
<comment type="caution">
    <text evidence="2">The sequence shown here is derived from an EMBL/GenBank/DDBJ whole genome shotgun (WGS) entry which is preliminary data.</text>
</comment>
<keyword evidence="2" id="KW-0808">Transferase</keyword>
<organism evidence="2 3">
    <name type="scientific">Amazonocrinis nigriterrae CENA67</name>
    <dbReference type="NCBI Taxonomy" id="2794033"/>
    <lineage>
        <taxon>Bacteria</taxon>
        <taxon>Bacillati</taxon>
        <taxon>Cyanobacteriota</taxon>
        <taxon>Cyanophyceae</taxon>
        <taxon>Nostocales</taxon>
        <taxon>Nostocaceae</taxon>
        <taxon>Amazonocrinis</taxon>
        <taxon>Amazonocrinis nigriterrae</taxon>
    </lineage>
</organism>
<proteinExistence type="predicted"/>
<dbReference type="Proteomes" id="UP000632766">
    <property type="component" value="Unassembled WGS sequence"/>
</dbReference>
<accession>A0A8J7LCW2</accession>
<name>A0A8J7LCW2_9NOST</name>
<dbReference type="InterPro" id="IPR029063">
    <property type="entry name" value="SAM-dependent_MTases_sf"/>
</dbReference>
<reference evidence="2 3" key="1">
    <citation type="journal article" date="2021" name="Int. J. Syst. Evol. Microbiol.">
        <title>Amazonocrinis nigriterrae gen. nov., sp. nov., Atlanticothrix silvestris gen. nov., sp. nov. and Dendronalium phyllosphericum gen. nov., sp. nov., nostocacean cyanobacteria from Brazilian environments.</title>
        <authorList>
            <person name="Alvarenga D.O."/>
            <person name="Andreote A.P.D."/>
            <person name="Branco L.H.Z."/>
            <person name="Delbaje E."/>
            <person name="Cruz R.B."/>
            <person name="Varani A.M."/>
            <person name="Fiore M.F."/>
        </authorList>
    </citation>
    <scope>NUCLEOTIDE SEQUENCE [LARGE SCALE GENOMIC DNA]</scope>
    <source>
        <strain evidence="2 3">CENA67</strain>
    </source>
</reference>
<dbReference type="EMBL" id="JAECZC010000105">
    <property type="protein sequence ID" value="MBH8566851.1"/>
    <property type="molecule type" value="Genomic_DNA"/>
</dbReference>